<evidence type="ECO:0000313" key="2">
    <source>
        <dbReference type="Proteomes" id="UP001228905"/>
    </source>
</evidence>
<proteinExistence type="predicted"/>
<keyword evidence="2" id="KW-1185">Reference proteome</keyword>
<protein>
    <recommendedName>
        <fullName evidence="3">MarR family transcriptional regulator</fullName>
    </recommendedName>
</protein>
<sequence length="326" mass="36992">MDEREVRRQEEAGERIPRSVTDALRAHPRFAEAARRAARASAELYRTDALMFRALRDTSRWVCAVWALYLDATEGGLTHARLRDLCVEANLLSPGTAYAVLIQLRVIGYVELLPYAIDDARMRAYRPTARMMEAFRRRMRQDVEGAAMLDPSVAAALDRWDEPRVFQALVRRLGEGIRASARVHDAERPSLHLFARRTAGMPALYNLLSQAAPDDDFPPRRPIAINLADLSRRCSVSRTHMLRLLRDVEATGFLEPGPRPGEAVMTDFMREEVETFYALYFAGLIISAREAVGWDAAPAADAPPWDAWMRDFSRRETPRLVRLRSA</sequence>
<evidence type="ECO:0008006" key="3">
    <source>
        <dbReference type="Google" id="ProtNLM"/>
    </source>
</evidence>
<reference evidence="1 2" key="1">
    <citation type="submission" date="2023-07" db="EMBL/GenBank/DDBJ databases">
        <title>Genomic Encyclopedia of Type Strains, Phase IV (KMG-IV): sequencing the most valuable type-strain genomes for metagenomic binning, comparative biology and taxonomic classification.</title>
        <authorList>
            <person name="Goeker M."/>
        </authorList>
    </citation>
    <scope>NUCLEOTIDE SEQUENCE [LARGE SCALE GENOMIC DNA]</scope>
    <source>
        <strain evidence="1 2">DSM 18695</strain>
    </source>
</reference>
<dbReference type="EMBL" id="JAUSVS010000005">
    <property type="protein sequence ID" value="MDQ0465180.1"/>
    <property type="molecule type" value="Genomic_DNA"/>
</dbReference>
<comment type="caution">
    <text evidence="1">The sequence shown here is derived from an EMBL/GenBank/DDBJ whole genome shotgun (WGS) entry which is preliminary data.</text>
</comment>
<name>A0ABU0IUX4_9CAUL</name>
<gene>
    <name evidence="1" type="ORF">QO010_002964</name>
</gene>
<evidence type="ECO:0000313" key="1">
    <source>
        <dbReference type="EMBL" id="MDQ0465180.1"/>
    </source>
</evidence>
<accession>A0ABU0IUX4</accession>
<dbReference type="RefSeq" id="WP_307350358.1">
    <property type="nucleotide sequence ID" value="NZ_JAUSVS010000005.1"/>
</dbReference>
<organism evidence="1 2">
    <name type="scientific">Caulobacter ginsengisoli</name>
    <dbReference type="NCBI Taxonomy" id="400775"/>
    <lineage>
        <taxon>Bacteria</taxon>
        <taxon>Pseudomonadati</taxon>
        <taxon>Pseudomonadota</taxon>
        <taxon>Alphaproteobacteria</taxon>
        <taxon>Caulobacterales</taxon>
        <taxon>Caulobacteraceae</taxon>
        <taxon>Caulobacter</taxon>
    </lineage>
</organism>
<dbReference type="Proteomes" id="UP001228905">
    <property type="component" value="Unassembled WGS sequence"/>
</dbReference>